<dbReference type="Pfam" id="PF00672">
    <property type="entry name" value="HAMP"/>
    <property type="match status" value="1"/>
</dbReference>
<evidence type="ECO:0000256" key="2">
    <source>
        <dbReference type="ARBA" id="ARBA00022475"/>
    </source>
</evidence>
<evidence type="ECO:0000256" key="11">
    <source>
        <dbReference type="PROSITE-ProRule" id="PRU00284"/>
    </source>
</evidence>
<dbReference type="InterPro" id="IPR003660">
    <property type="entry name" value="HAMP_dom"/>
</dbReference>
<dbReference type="PANTHER" id="PTHR32089">
    <property type="entry name" value="METHYL-ACCEPTING CHEMOTAXIS PROTEIN MCPB"/>
    <property type="match status" value="1"/>
</dbReference>
<evidence type="ECO:0000256" key="8">
    <source>
        <dbReference type="ARBA" id="ARBA00023136"/>
    </source>
</evidence>
<comment type="subcellular location">
    <subcellularLocation>
        <location evidence="1">Cell inner membrane</location>
        <topology evidence="1">Multi-pass membrane protein</topology>
    </subcellularLocation>
</comment>
<gene>
    <name evidence="16" type="ORF">I3X05_06015</name>
</gene>
<reference evidence="16 17" key="1">
    <citation type="submission" date="2020-11" db="EMBL/GenBank/DDBJ databases">
        <title>Complete and Circularized Genome Assembly of a human isolate of Vibrio navarrensis biotype pommerensis with MiSeq and MinION Sequence Data.</title>
        <authorList>
            <person name="Schwartz K."/>
            <person name="Borowiak M."/>
            <person name="Deneke C."/>
            <person name="Balau V."/>
            <person name="Metelmann C."/>
            <person name="Strauch E."/>
        </authorList>
    </citation>
    <scope>NUCLEOTIDE SEQUENCE [LARGE SCALE GENOMIC DNA]</scope>
    <source>
        <strain evidence="16 17">20-VB00237</strain>
    </source>
</reference>
<dbReference type="Gene3D" id="1.10.287.950">
    <property type="entry name" value="Methyl-accepting chemotaxis protein"/>
    <property type="match status" value="1"/>
</dbReference>
<dbReference type="PROSITE" id="PS50192">
    <property type="entry name" value="T_SNARE"/>
    <property type="match status" value="1"/>
</dbReference>
<keyword evidence="7 12" id="KW-1133">Transmembrane helix</keyword>
<dbReference type="SMART" id="SM00304">
    <property type="entry name" value="HAMP"/>
    <property type="match status" value="1"/>
</dbReference>
<evidence type="ECO:0000313" key="17">
    <source>
        <dbReference type="Proteomes" id="UP000594435"/>
    </source>
</evidence>
<evidence type="ECO:0000313" key="16">
    <source>
        <dbReference type="EMBL" id="QPL54682.1"/>
    </source>
</evidence>
<dbReference type="GO" id="GO:0005886">
    <property type="term" value="C:plasma membrane"/>
    <property type="evidence" value="ECO:0007669"/>
    <property type="project" value="UniProtKB-SubCell"/>
</dbReference>
<proteinExistence type="inferred from homology"/>
<sequence length="670" mass="74481">MKIRTKMALGFSLSAILIAVAGIYSINNILKLTDEINYVVGPAWDTADGAMEGSIEIEAEMLAVGRYLERTNTQALDDIKKHAVAADEALARMKAAGLLADSDAHSLNEMLSAYRVKREQLIEHYSQYRSDKRQYDHLTSRLVDLSEEMEEMGDGAMESLQSDPTRKLLWKGDLEELWKAADGGMESSIGLLWKLYKVQLFIENEGGNDIVLQIEQAKQFQLEANRNMFSTPYFDHPVENDPQKRTYQQVYQLLNSEHNQSVDVLLTSYVSYRNAFHDYQNAAQGLIELVSDIEAFADSTVENEVSGIASLTHTAYSKTLILVVFSFITLFAIAIYLTKQVTSSTTRLHQRIDRLTHGDGDLTQRLTLNTRDEFEDMALSINSLLDVWQGLIQNTDRSIDSVSATIARLQQGAKSAADIYREQHAGTQRVIDSVNHLFDIGAEANKHAQVSAASVELISENSTSVLSKINQTEQMVNDLTDKVVSGSDVIRFVREDVENIEETLIEISGIAEQTNLLALNAAIEAARAGEQGRGFAVVADEVRNLATRTQVSTSVIRERIAKLQESASQAVKVMESSKSLSETTLNTTQSSLLSLRSVAEEIEKLRTVNVTMAEQMLQQTQMADSISSSIQTIESTSQASGRILDENRTIASELDQLQRELSATIKRFKV</sequence>
<evidence type="ECO:0000256" key="9">
    <source>
        <dbReference type="ARBA" id="ARBA00023224"/>
    </source>
</evidence>
<dbReference type="AlphaFoldDB" id="A0AAJ4LV34"/>
<evidence type="ECO:0000256" key="12">
    <source>
        <dbReference type="SAM" id="Phobius"/>
    </source>
</evidence>
<dbReference type="PROSITE" id="PS50885">
    <property type="entry name" value="HAMP"/>
    <property type="match status" value="1"/>
</dbReference>
<dbReference type="InterPro" id="IPR000727">
    <property type="entry name" value="T_SNARE_dom"/>
</dbReference>
<evidence type="ECO:0000256" key="7">
    <source>
        <dbReference type="ARBA" id="ARBA00022989"/>
    </source>
</evidence>
<evidence type="ECO:0000259" key="14">
    <source>
        <dbReference type="PROSITE" id="PS50192"/>
    </source>
</evidence>
<feature type="domain" description="Methyl-accepting transducer" evidence="13">
    <location>
        <begin position="398"/>
        <end position="634"/>
    </location>
</feature>
<feature type="domain" description="T-SNARE coiled-coil homology" evidence="14">
    <location>
        <begin position="585"/>
        <end position="647"/>
    </location>
</feature>
<evidence type="ECO:0000259" key="15">
    <source>
        <dbReference type="PROSITE" id="PS50885"/>
    </source>
</evidence>
<name>A0AAJ4LV34_9VIBR</name>
<dbReference type="SMART" id="SM00283">
    <property type="entry name" value="MA"/>
    <property type="match status" value="1"/>
</dbReference>
<dbReference type="CDD" id="cd06225">
    <property type="entry name" value="HAMP"/>
    <property type="match status" value="1"/>
</dbReference>
<keyword evidence="4" id="KW-0145">Chemotaxis</keyword>
<protein>
    <submittedName>
        <fullName evidence="16">Methyl-accepting chemotaxis protein</fullName>
    </submittedName>
</protein>
<evidence type="ECO:0000256" key="1">
    <source>
        <dbReference type="ARBA" id="ARBA00004429"/>
    </source>
</evidence>
<keyword evidence="2" id="KW-1003">Cell membrane</keyword>
<evidence type="ECO:0000256" key="5">
    <source>
        <dbReference type="ARBA" id="ARBA00022519"/>
    </source>
</evidence>
<evidence type="ECO:0000256" key="6">
    <source>
        <dbReference type="ARBA" id="ARBA00022692"/>
    </source>
</evidence>
<dbReference type="PANTHER" id="PTHR32089:SF39">
    <property type="entry name" value="METHYL-ACCEPTING CHEMOTAXIS PROTEIN HLYB"/>
    <property type="match status" value="1"/>
</dbReference>
<evidence type="ECO:0000256" key="4">
    <source>
        <dbReference type="ARBA" id="ARBA00022500"/>
    </source>
</evidence>
<evidence type="ECO:0000256" key="3">
    <source>
        <dbReference type="ARBA" id="ARBA00022481"/>
    </source>
</evidence>
<comment type="similarity">
    <text evidence="10">Belongs to the methyl-accepting chemotaxis (MCP) protein family.</text>
</comment>
<keyword evidence="3" id="KW-0488">Methylation</keyword>
<feature type="transmembrane region" description="Helical" evidence="12">
    <location>
        <begin position="320"/>
        <end position="338"/>
    </location>
</feature>
<evidence type="ECO:0000259" key="13">
    <source>
        <dbReference type="PROSITE" id="PS50111"/>
    </source>
</evidence>
<keyword evidence="5" id="KW-0997">Cell inner membrane</keyword>
<dbReference type="Proteomes" id="UP000594435">
    <property type="component" value="Chromosome 1"/>
</dbReference>
<keyword evidence="6 12" id="KW-0812">Transmembrane</keyword>
<organism evidence="16 17">
    <name type="scientific">Vibrio navarrensis</name>
    <dbReference type="NCBI Taxonomy" id="29495"/>
    <lineage>
        <taxon>Bacteria</taxon>
        <taxon>Pseudomonadati</taxon>
        <taxon>Pseudomonadota</taxon>
        <taxon>Gammaproteobacteria</taxon>
        <taxon>Vibrionales</taxon>
        <taxon>Vibrionaceae</taxon>
        <taxon>Vibrio</taxon>
    </lineage>
</organism>
<evidence type="ECO:0000256" key="10">
    <source>
        <dbReference type="ARBA" id="ARBA00029447"/>
    </source>
</evidence>
<dbReference type="Pfam" id="PF00015">
    <property type="entry name" value="MCPsignal"/>
    <property type="match status" value="1"/>
</dbReference>
<accession>A0AAJ4LV34</accession>
<dbReference type="GO" id="GO:0006935">
    <property type="term" value="P:chemotaxis"/>
    <property type="evidence" value="ECO:0007669"/>
    <property type="project" value="UniProtKB-KW"/>
</dbReference>
<feature type="domain" description="HAMP" evidence="15">
    <location>
        <begin position="339"/>
        <end position="393"/>
    </location>
</feature>
<dbReference type="InterPro" id="IPR004089">
    <property type="entry name" value="MCPsignal_dom"/>
</dbReference>
<keyword evidence="8 12" id="KW-0472">Membrane</keyword>
<keyword evidence="9 11" id="KW-0807">Transducer</keyword>
<dbReference type="EMBL" id="CP065217">
    <property type="protein sequence ID" value="QPL54682.1"/>
    <property type="molecule type" value="Genomic_DNA"/>
</dbReference>
<dbReference type="GO" id="GO:0007165">
    <property type="term" value="P:signal transduction"/>
    <property type="evidence" value="ECO:0007669"/>
    <property type="project" value="UniProtKB-KW"/>
</dbReference>
<dbReference type="SUPFAM" id="SSF58104">
    <property type="entry name" value="Methyl-accepting chemotaxis protein (MCP) signaling domain"/>
    <property type="match status" value="1"/>
</dbReference>
<dbReference type="PROSITE" id="PS50111">
    <property type="entry name" value="CHEMOTAXIS_TRANSDUC_2"/>
    <property type="match status" value="1"/>
</dbReference>
<dbReference type="RefSeq" id="WP_202933177.1">
    <property type="nucleotide sequence ID" value="NZ_CP065217.1"/>
</dbReference>